<feature type="region of interest" description="Disordered" evidence="1">
    <location>
        <begin position="442"/>
        <end position="487"/>
    </location>
</feature>
<gene>
    <name evidence="2" type="ORF">Tco_0952598</name>
</gene>
<keyword evidence="3" id="KW-1185">Reference proteome</keyword>
<reference evidence="2" key="1">
    <citation type="journal article" date="2022" name="Int. J. Mol. Sci.">
        <title>Draft Genome of Tanacetum Coccineum: Genomic Comparison of Closely Related Tanacetum-Family Plants.</title>
        <authorList>
            <person name="Yamashiro T."/>
            <person name="Shiraishi A."/>
            <person name="Nakayama K."/>
            <person name="Satake H."/>
        </authorList>
    </citation>
    <scope>NUCLEOTIDE SEQUENCE</scope>
</reference>
<dbReference type="Gene3D" id="1.20.5.170">
    <property type="match status" value="1"/>
</dbReference>
<dbReference type="Proteomes" id="UP001151760">
    <property type="component" value="Unassembled WGS sequence"/>
</dbReference>
<accession>A0ABQ5DY07</accession>
<feature type="compositionally biased region" description="Basic residues" evidence="1">
    <location>
        <begin position="45"/>
        <end position="57"/>
    </location>
</feature>
<evidence type="ECO:0000256" key="1">
    <source>
        <dbReference type="SAM" id="MobiDB-lite"/>
    </source>
</evidence>
<evidence type="ECO:0000313" key="2">
    <source>
        <dbReference type="EMBL" id="GJT43883.1"/>
    </source>
</evidence>
<reference evidence="2" key="2">
    <citation type="submission" date="2022-01" db="EMBL/GenBank/DDBJ databases">
        <authorList>
            <person name="Yamashiro T."/>
            <person name="Shiraishi A."/>
            <person name="Satake H."/>
            <person name="Nakayama K."/>
        </authorList>
    </citation>
    <scope>NUCLEOTIDE SEQUENCE</scope>
</reference>
<protein>
    <submittedName>
        <fullName evidence="2">Uncharacterized protein</fullName>
    </submittedName>
</protein>
<feature type="region of interest" description="Disordered" evidence="1">
    <location>
        <begin position="23"/>
        <end position="160"/>
    </location>
</feature>
<dbReference type="EMBL" id="BQNB010015767">
    <property type="protein sequence ID" value="GJT43883.1"/>
    <property type="molecule type" value="Genomic_DNA"/>
</dbReference>
<feature type="region of interest" description="Disordered" evidence="1">
    <location>
        <begin position="191"/>
        <end position="226"/>
    </location>
</feature>
<feature type="compositionally biased region" description="Basic and acidic residues" evidence="1">
    <location>
        <begin position="145"/>
        <end position="160"/>
    </location>
</feature>
<feature type="compositionally biased region" description="Basic and acidic residues" evidence="1">
    <location>
        <begin position="442"/>
        <end position="451"/>
    </location>
</feature>
<sequence length="525" mass="58530">MKPNQTEGPPFTDHMKAICNLDVPMDFKAPKPSSQTEEVIQGKNPRAKSGLRRKQSSKHTSVSNTKASKSKTGQSKKTQSSSAKDKSPSHSLPPTLVVGEMHKEAQQVAGYPSLGATSEERAHPQLRTNPSVLVDQTKSAGDGLKTAHTDSGTNKESRADEISKKIKLVDLSNLLKDTRSAFFTPDSLQDEPIIVSDESEEEKVEKDDTYATSHDSQKDELEQQKAKAEAEVASLKARPSYPDINQLTDLLVTSLKPEFSKLLASHDFASCLPNALKELPSKFTELSGDIKELKKHVQDMEIELPGDLKEIPTKLETFTSTISSLSSQVAELKNIQWELPAEFTTMMENASGAARNNVPSTVDLLGIDMVEQYHNKKLLFDKYCDKMLKRRKSSKIINCDVLAQKGPISLKVYREDGTIKVIANFKTRMEYLDQTEKELKNDFNKPLKEQDPLNELNDLANKKRKRTGDSTDHSRSTKKHKSSVQHEEEVLRRLGSIFTSVYAAVQKLKKVFGKSFSSAWLTIPS</sequence>
<feature type="compositionally biased region" description="Polar residues" evidence="1">
    <location>
        <begin position="126"/>
        <end position="139"/>
    </location>
</feature>
<name>A0ABQ5DY07_9ASTR</name>
<proteinExistence type="predicted"/>
<feature type="compositionally biased region" description="Low complexity" evidence="1">
    <location>
        <begin position="66"/>
        <end position="82"/>
    </location>
</feature>
<evidence type="ECO:0000313" key="3">
    <source>
        <dbReference type="Proteomes" id="UP001151760"/>
    </source>
</evidence>
<feature type="compositionally biased region" description="Basic and acidic residues" evidence="1">
    <location>
        <begin position="203"/>
        <end position="226"/>
    </location>
</feature>
<organism evidence="2 3">
    <name type="scientific">Tanacetum coccineum</name>
    <dbReference type="NCBI Taxonomy" id="301880"/>
    <lineage>
        <taxon>Eukaryota</taxon>
        <taxon>Viridiplantae</taxon>
        <taxon>Streptophyta</taxon>
        <taxon>Embryophyta</taxon>
        <taxon>Tracheophyta</taxon>
        <taxon>Spermatophyta</taxon>
        <taxon>Magnoliopsida</taxon>
        <taxon>eudicotyledons</taxon>
        <taxon>Gunneridae</taxon>
        <taxon>Pentapetalae</taxon>
        <taxon>asterids</taxon>
        <taxon>campanulids</taxon>
        <taxon>Asterales</taxon>
        <taxon>Asteraceae</taxon>
        <taxon>Asteroideae</taxon>
        <taxon>Anthemideae</taxon>
        <taxon>Anthemidinae</taxon>
        <taxon>Tanacetum</taxon>
    </lineage>
</organism>
<comment type="caution">
    <text evidence="2">The sequence shown here is derived from an EMBL/GenBank/DDBJ whole genome shotgun (WGS) entry which is preliminary data.</text>
</comment>